<reference evidence="1 2" key="1">
    <citation type="submission" date="2018-08" db="EMBL/GenBank/DDBJ databases">
        <title>Recombination of ecologically and evolutionarily significant loci maintains genetic cohesion in the Pseudomonas syringae species complex.</title>
        <authorList>
            <person name="Dillon M."/>
            <person name="Thakur S."/>
            <person name="Almeida R.N.D."/>
            <person name="Weir B.S."/>
            <person name="Guttman D.S."/>
        </authorList>
    </citation>
    <scope>NUCLEOTIDE SEQUENCE [LARGE SCALE GENOMIC DNA]</scope>
    <source>
        <strain evidence="1 2">ICMP 4316</strain>
    </source>
</reference>
<protein>
    <submittedName>
        <fullName evidence="1">Uncharacterized protein</fullName>
    </submittedName>
</protein>
<name>A0A3M3W0Q8_PSEA0</name>
<dbReference type="AlphaFoldDB" id="A0A3M3W0Q8"/>
<evidence type="ECO:0000313" key="2">
    <source>
        <dbReference type="Proteomes" id="UP000275613"/>
    </source>
</evidence>
<organism evidence="1 2">
    <name type="scientific">Pseudomonas amygdali pv. eriobotryae</name>
    <dbReference type="NCBI Taxonomy" id="129137"/>
    <lineage>
        <taxon>Bacteria</taxon>
        <taxon>Pseudomonadati</taxon>
        <taxon>Pseudomonadota</taxon>
        <taxon>Gammaproteobacteria</taxon>
        <taxon>Pseudomonadales</taxon>
        <taxon>Pseudomonadaceae</taxon>
        <taxon>Pseudomonas</taxon>
        <taxon>Pseudomonas amygdali</taxon>
    </lineage>
</organism>
<comment type="caution">
    <text evidence="1">The sequence shown here is derived from an EMBL/GenBank/DDBJ whole genome shotgun (WGS) entry which is preliminary data.</text>
</comment>
<evidence type="ECO:0000313" key="1">
    <source>
        <dbReference type="EMBL" id="RMO51184.1"/>
    </source>
</evidence>
<dbReference type="Proteomes" id="UP000275613">
    <property type="component" value="Unassembled WGS sequence"/>
</dbReference>
<dbReference type="AntiFam" id="ANF00237">
    <property type="entry name" value="Shadow ORF (opposite ahcY)"/>
</dbReference>
<accession>A0A3M3W0Q8</accession>
<dbReference type="EMBL" id="RBPV01000443">
    <property type="protein sequence ID" value="RMO51184.1"/>
    <property type="molecule type" value="Genomic_DNA"/>
</dbReference>
<gene>
    <name evidence="1" type="ORF">ALQ39_103570</name>
</gene>
<proteinExistence type="predicted"/>
<sequence>MASGVTQVDQTAFGQQDQVVVVLCVERAWAGAMDLVNLWLHFFPCPVLAHESGVDFVVEVTDVAHHSAFFQRFEHVRITNVDVTGGGHDQVDLAQQSLVDACFGAVVFAVDEWRDQLETVHAGLHGADRVDFGHFDDHAFLTQGLGRALAHVTVADHQRLLAGQQVVGAALDGVVQAVTAAVLVVVLALGHRVIDVDGRDFQLALGQHVQQAVNTRGGFFGDAVDLVQHRRVFLVDDLGQVAAVVEDHVGVPWLAILEDGLLDAPLVFFFGFALPGEHRNAGSGNGRSSLVLSGENVARRPANFGTQGNQGFDQHGGLNGHVDAAENFRALERLVTGVFAAQTHQGRHFGFGNDGFATTPGGQGNVGNLVVIKFCGRDYSTH</sequence>